<dbReference type="Pfam" id="PF13671">
    <property type="entry name" value="AAA_33"/>
    <property type="match status" value="1"/>
</dbReference>
<feature type="region of interest" description="Disordered" evidence="1">
    <location>
        <begin position="1"/>
        <end position="20"/>
    </location>
</feature>
<dbReference type="RefSeq" id="WP_096493716.1">
    <property type="nucleotide sequence ID" value="NZ_CP023445.1"/>
</dbReference>
<keyword evidence="3" id="KW-0418">Kinase</keyword>
<dbReference type="EMBL" id="CP023445">
    <property type="protein sequence ID" value="ATE54505.1"/>
    <property type="molecule type" value="Genomic_DNA"/>
</dbReference>
<evidence type="ECO:0000259" key="2">
    <source>
        <dbReference type="Pfam" id="PF09414"/>
    </source>
</evidence>
<dbReference type="KEGG" id="apre:CNX65_15395"/>
<gene>
    <name evidence="3" type="ORF">CNX65_15395</name>
</gene>
<dbReference type="Pfam" id="PF09414">
    <property type="entry name" value="RNA_ligase"/>
    <property type="match status" value="1"/>
</dbReference>
<dbReference type="InterPro" id="IPR052732">
    <property type="entry name" value="Cell-binding_unc_protein"/>
</dbReference>
<dbReference type="SUPFAM" id="SSF52540">
    <property type="entry name" value="P-loop containing nucleoside triphosphate hydrolases"/>
    <property type="match status" value="1"/>
</dbReference>
<evidence type="ECO:0000313" key="4">
    <source>
        <dbReference type="Proteomes" id="UP000218505"/>
    </source>
</evidence>
<reference evidence="3" key="1">
    <citation type="submission" date="2017-09" db="EMBL/GenBank/DDBJ databases">
        <title>Complete Genome Sequence of ansamitocin-producing Bacterium Actinosynnema pretiosum X47.</title>
        <authorList>
            <person name="Cao G."/>
            <person name="Zong G."/>
            <person name="Zhong C."/>
            <person name="Fu J."/>
        </authorList>
    </citation>
    <scope>NUCLEOTIDE SEQUENCE [LARGE SCALE GENOMIC DNA]</scope>
    <source>
        <strain evidence="3">X47</strain>
    </source>
</reference>
<dbReference type="Gene3D" id="3.40.50.300">
    <property type="entry name" value="P-loop containing nucleotide triphosphate hydrolases"/>
    <property type="match status" value="1"/>
</dbReference>
<keyword evidence="3" id="KW-0808">Transferase</keyword>
<dbReference type="InterPro" id="IPR021122">
    <property type="entry name" value="RNA_ligase_dom_REL/Rnl2"/>
</dbReference>
<dbReference type="InterPro" id="IPR027417">
    <property type="entry name" value="P-loop_NTPase"/>
</dbReference>
<organism evidence="3 4">
    <name type="scientific">Actinosynnema pretiosum</name>
    <dbReference type="NCBI Taxonomy" id="42197"/>
    <lineage>
        <taxon>Bacteria</taxon>
        <taxon>Bacillati</taxon>
        <taxon>Actinomycetota</taxon>
        <taxon>Actinomycetes</taxon>
        <taxon>Pseudonocardiales</taxon>
        <taxon>Pseudonocardiaceae</taxon>
        <taxon>Actinosynnema</taxon>
    </lineage>
</organism>
<proteinExistence type="predicted"/>
<feature type="domain" description="RNA ligase" evidence="2">
    <location>
        <begin position="33"/>
        <end position="182"/>
    </location>
</feature>
<evidence type="ECO:0000256" key="1">
    <source>
        <dbReference type="SAM" id="MobiDB-lite"/>
    </source>
</evidence>
<accession>A0A290Z6A4</accession>
<dbReference type="SUPFAM" id="SSF56091">
    <property type="entry name" value="DNA ligase/mRNA capping enzyme, catalytic domain"/>
    <property type="match status" value="1"/>
</dbReference>
<keyword evidence="4" id="KW-1185">Reference proteome</keyword>
<dbReference type="AlphaFoldDB" id="A0A290Z6A4"/>
<evidence type="ECO:0000313" key="3">
    <source>
        <dbReference type="EMBL" id="ATE54505.1"/>
    </source>
</evidence>
<name>A0A290Z6A4_9PSEU</name>
<dbReference type="PANTHER" id="PTHR43883:SF1">
    <property type="entry name" value="GLUCONOKINASE"/>
    <property type="match status" value="1"/>
</dbReference>
<sequence>MRTHYPRTPHLPWSPGSTSDDVRAGGVAGLLGREVVVTEKLDGENTTLYRDGSHARSLDSGHHPSRSWVKGLQARIGSRLPAGWRICGENVHARHSLAYDALDSWFYGFSLWDGDRCLSWDATTGFLHGIGVPTPPVLYRGDFSERLLRRLRVDTSVQEGYVVRAVEEFDRADFAHRVAKWVRPSHVRTDAHWMSAPVVPNGLSPRALLWDLRSGAPADPDALAAATGLPVDADALARLDPADALGDRRLTAVLATALHAVPRARLAAELAALTGLPLSRRVADVAGLHRGPHREFPDELRRSGLLRLATAVDLGVLHAVSAALAPDAAARDNTAWSALHADELGPRPFAGLRAGLLAESGSALCWADGRDRSVEQGRVLGVEEAVAATWRLRGPHPELLHLIGPSGSGKSTFGRGWGELVSLDELRAARGDRSDQSANDAIAHEARGLLDAALARGGDVVWDATSLTDQLRAPVDAAARRRGALLTHVVALVPERVLDVRDAARPHPVPAAVRAAQLRRYSPPYPWQAHRTWYLGESGEIEDDGGEP</sequence>
<dbReference type="GO" id="GO:0016301">
    <property type="term" value="F:kinase activity"/>
    <property type="evidence" value="ECO:0007669"/>
    <property type="project" value="UniProtKB-KW"/>
</dbReference>
<dbReference type="PANTHER" id="PTHR43883">
    <property type="entry name" value="SLR0207 PROTEIN"/>
    <property type="match status" value="1"/>
</dbReference>
<protein>
    <submittedName>
        <fullName evidence="3">Kinase</fullName>
    </submittedName>
</protein>
<dbReference type="Proteomes" id="UP000218505">
    <property type="component" value="Chromosome"/>
</dbReference>
<dbReference type="Gene3D" id="3.30.470.30">
    <property type="entry name" value="DNA ligase/mRNA capping enzyme"/>
    <property type="match status" value="1"/>
</dbReference>